<protein>
    <submittedName>
        <fullName evidence="1">Uncharacterized protein</fullName>
    </submittedName>
</protein>
<sequence length="200" mass="22824">MSTDDGIFRLCYSFLQIQEDLISIRHFAANGLVVALTSSGKVINFQFSELPTLQSGQIVEQDDLKALTLEKLIERMQRYLKQGISDSRRLMGYGMLWLMADVYGLDVVWEALLHPDAEMFQVKGKDNIMSFKRRLLGHNKGVNYKVDAIHDIDLPNRVVVADFECLISGKEGRGTDFPKFDQNWKLICVEAVRHGLPLQF</sequence>
<name>A0ABD3Q382_9STRA</name>
<reference evidence="1 2" key="1">
    <citation type="journal article" date="2020" name="G3 (Bethesda)">
        <title>Improved Reference Genome for Cyclotella cryptica CCMP332, a Model for Cell Wall Morphogenesis, Salinity Adaptation, and Lipid Production in Diatoms (Bacillariophyta).</title>
        <authorList>
            <person name="Roberts W.R."/>
            <person name="Downey K.M."/>
            <person name="Ruck E.C."/>
            <person name="Traller J.C."/>
            <person name="Alverson A.J."/>
        </authorList>
    </citation>
    <scope>NUCLEOTIDE SEQUENCE [LARGE SCALE GENOMIC DNA]</scope>
    <source>
        <strain evidence="1 2">CCMP332</strain>
    </source>
</reference>
<dbReference type="AlphaFoldDB" id="A0ABD3Q382"/>
<proteinExistence type="predicted"/>
<accession>A0ABD3Q382</accession>
<dbReference type="EMBL" id="JABMIG020000081">
    <property type="protein sequence ID" value="KAL3794419.1"/>
    <property type="molecule type" value="Genomic_DNA"/>
</dbReference>
<organism evidence="1 2">
    <name type="scientific">Cyclotella cryptica</name>
    <dbReference type="NCBI Taxonomy" id="29204"/>
    <lineage>
        <taxon>Eukaryota</taxon>
        <taxon>Sar</taxon>
        <taxon>Stramenopiles</taxon>
        <taxon>Ochrophyta</taxon>
        <taxon>Bacillariophyta</taxon>
        <taxon>Coscinodiscophyceae</taxon>
        <taxon>Thalassiosirophycidae</taxon>
        <taxon>Stephanodiscales</taxon>
        <taxon>Stephanodiscaceae</taxon>
        <taxon>Cyclotella</taxon>
    </lineage>
</organism>
<evidence type="ECO:0000313" key="2">
    <source>
        <dbReference type="Proteomes" id="UP001516023"/>
    </source>
</evidence>
<gene>
    <name evidence="1" type="ORF">HJC23_012956</name>
</gene>
<evidence type="ECO:0000313" key="1">
    <source>
        <dbReference type="EMBL" id="KAL3794419.1"/>
    </source>
</evidence>
<comment type="caution">
    <text evidence="1">The sequence shown here is derived from an EMBL/GenBank/DDBJ whole genome shotgun (WGS) entry which is preliminary data.</text>
</comment>
<keyword evidence="2" id="KW-1185">Reference proteome</keyword>
<dbReference type="Proteomes" id="UP001516023">
    <property type="component" value="Unassembled WGS sequence"/>
</dbReference>